<reference evidence="1 2" key="1">
    <citation type="submission" date="2021-03" db="EMBL/GenBank/DDBJ databases">
        <title>Antimicrobial resistance genes in bacteria isolated from Japanese honey, and their potential for conferring macrolide and lincosamide resistance in the American foulbrood pathogen Paenibacillus larvae.</title>
        <authorList>
            <person name="Okamoto M."/>
            <person name="Kumagai M."/>
            <person name="Kanamori H."/>
            <person name="Takamatsu D."/>
        </authorList>
    </citation>
    <scope>NUCLEOTIDE SEQUENCE [LARGE SCALE GENOMIC DNA]</scope>
    <source>
        <strain evidence="1 2">J1TS3</strain>
    </source>
</reference>
<gene>
    <name evidence="1" type="ORF">J1TS3_33910</name>
</gene>
<proteinExistence type="predicted"/>
<dbReference type="Proteomes" id="UP000680279">
    <property type="component" value="Unassembled WGS sequence"/>
</dbReference>
<organism evidence="1 2">
    <name type="scientific">Siminovitchia fordii</name>
    <dbReference type="NCBI Taxonomy" id="254759"/>
    <lineage>
        <taxon>Bacteria</taxon>
        <taxon>Bacillati</taxon>
        <taxon>Bacillota</taxon>
        <taxon>Bacilli</taxon>
        <taxon>Bacillales</taxon>
        <taxon>Bacillaceae</taxon>
        <taxon>Siminovitchia</taxon>
    </lineage>
</organism>
<sequence>MSDVISLSSSYIGNFHSKKFAVINESGVMIEIHKSTAETLGVSEDLQLTYDRKKMDLFLSWKY</sequence>
<keyword evidence="2" id="KW-1185">Reference proteome</keyword>
<dbReference type="EMBL" id="BOQT01000015">
    <property type="protein sequence ID" value="GIN22257.1"/>
    <property type="molecule type" value="Genomic_DNA"/>
</dbReference>
<comment type="caution">
    <text evidence="1">The sequence shown here is derived from an EMBL/GenBank/DDBJ whole genome shotgun (WGS) entry which is preliminary data.</text>
</comment>
<accession>A0ABQ4K963</accession>
<protein>
    <submittedName>
        <fullName evidence="1">Uncharacterized protein</fullName>
    </submittedName>
</protein>
<evidence type="ECO:0000313" key="1">
    <source>
        <dbReference type="EMBL" id="GIN22257.1"/>
    </source>
</evidence>
<evidence type="ECO:0000313" key="2">
    <source>
        <dbReference type="Proteomes" id="UP000680279"/>
    </source>
</evidence>
<name>A0ABQ4K963_9BACI</name>